<protein>
    <recommendedName>
        <fullName evidence="3">Phosphatidate cytidylyltransferase</fullName>
    </recommendedName>
</protein>
<feature type="transmembrane region" description="Helical" evidence="1">
    <location>
        <begin position="55"/>
        <end position="73"/>
    </location>
</feature>
<evidence type="ECO:0000313" key="2">
    <source>
        <dbReference type="EMBL" id="SVD58731.1"/>
    </source>
</evidence>
<sequence length="99" mass="11067">MKSTLSNRLPIIALGIPFVIYLLQAGGLLFSGFVTIVVCLCVVEFYNLKSEEGLAPSYILGIPLTLIICYFYSQFPYVDGAFIVSAILLLIITYHFYEM</sequence>
<organism evidence="2">
    <name type="scientific">marine metagenome</name>
    <dbReference type="NCBI Taxonomy" id="408172"/>
    <lineage>
        <taxon>unclassified sequences</taxon>
        <taxon>metagenomes</taxon>
        <taxon>ecological metagenomes</taxon>
    </lineage>
</organism>
<keyword evidence="1" id="KW-1133">Transmembrane helix</keyword>
<evidence type="ECO:0000256" key="1">
    <source>
        <dbReference type="SAM" id="Phobius"/>
    </source>
</evidence>
<feature type="transmembrane region" description="Helical" evidence="1">
    <location>
        <begin position="79"/>
        <end position="97"/>
    </location>
</feature>
<feature type="transmembrane region" description="Helical" evidence="1">
    <location>
        <begin position="12"/>
        <end position="43"/>
    </location>
</feature>
<dbReference type="AlphaFoldDB" id="A0A382WKX5"/>
<keyword evidence="1" id="KW-0472">Membrane</keyword>
<accession>A0A382WKX5</accession>
<proteinExistence type="predicted"/>
<dbReference type="EMBL" id="UINC01160212">
    <property type="protein sequence ID" value="SVD58731.1"/>
    <property type="molecule type" value="Genomic_DNA"/>
</dbReference>
<feature type="non-terminal residue" evidence="2">
    <location>
        <position position="99"/>
    </location>
</feature>
<name>A0A382WKX5_9ZZZZ</name>
<evidence type="ECO:0008006" key="3">
    <source>
        <dbReference type="Google" id="ProtNLM"/>
    </source>
</evidence>
<gene>
    <name evidence="2" type="ORF">METZ01_LOCUS411585</name>
</gene>
<reference evidence="2" key="1">
    <citation type="submission" date="2018-05" db="EMBL/GenBank/DDBJ databases">
        <authorList>
            <person name="Lanie J.A."/>
            <person name="Ng W.-L."/>
            <person name="Kazmierczak K.M."/>
            <person name="Andrzejewski T.M."/>
            <person name="Davidsen T.M."/>
            <person name="Wayne K.J."/>
            <person name="Tettelin H."/>
            <person name="Glass J.I."/>
            <person name="Rusch D."/>
            <person name="Podicherti R."/>
            <person name="Tsui H.-C.T."/>
            <person name="Winkler M.E."/>
        </authorList>
    </citation>
    <scope>NUCLEOTIDE SEQUENCE</scope>
</reference>
<keyword evidence="1" id="KW-0812">Transmembrane</keyword>